<sequence length="80" mass="8842">MDTVAPREQDLTEQKLRTAAERAGYALACSFSTSEEYEADLIAERRAQGKYGRPQHREAIVGWLMLGSGVAALTLVFLLI</sequence>
<dbReference type="OrthoDB" id="8252451at2"/>
<evidence type="ECO:0000313" key="2">
    <source>
        <dbReference type="EMBL" id="BAT60513.1"/>
    </source>
</evidence>
<gene>
    <name evidence="2" type="ORF">GJW-30_1_03058</name>
</gene>
<evidence type="ECO:0000313" key="3">
    <source>
        <dbReference type="Proteomes" id="UP000236884"/>
    </source>
</evidence>
<reference evidence="2 3" key="1">
    <citation type="submission" date="2015-08" db="EMBL/GenBank/DDBJ databases">
        <title>Investigation of the bacterial diversity of lava forest soil.</title>
        <authorList>
            <person name="Lee J.S."/>
        </authorList>
    </citation>
    <scope>NUCLEOTIDE SEQUENCE [LARGE SCALE GENOMIC DNA]</scope>
    <source>
        <strain evidence="2 3">GJW-30</strain>
    </source>
</reference>
<protein>
    <submittedName>
        <fullName evidence="2">Uncharacterized protein</fullName>
    </submittedName>
</protein>
<feature type="transmembrane region" description="Helical" evidence="1">
    <location>
        <begin position="60"/>
        <end position="79"/>
    </location>
</feature>
<keyword evidence="1" id="KW-1133">Transmembrane helix</keyword>
<proteinExistence type="predicted"/>
<organism evidence="2 3">
    <name type="scientific">Variibacter gotjawalensis</name>
    <dbReference type="NCBI Taxonomy" id="1333996"/>
    <lineage>
        <taxon>Bacteria</taxon>
        <taxon>Pseudomonadati</taxon>
        <taxon>Pseudomonadota</taxon>
        <taxon>Alphaproteobacteria</taxon>
        <taxon>Hyphomicrobiales</taxon>
        <taxon>Nitrobacteraceae</taxon>
        <taxon>Variibacter</taxon>
    </lineage>
</organism>
<dbReference type="KEGG" id="vgo:GJW-30_1_03058"/>
<keyword evidence="3" id="KW-1185">Reference proteome</keyword>
<keyword evidence="1" id="KW-0472">Membrane</keyword>
<dbReference type="RefSeq" id="WP_096356781.1">
    <property type="nucleotide sequence ID" value="NZ_AP014946.1"/>
</dbReference>
<evidence type="ECO:0000256" key="1">
    <source>
        <dbReference type="SAM" id="Phobius"/>
    </source>
</evidence>
<name>A0A0S3PX59_9BRAD</name>
<dbReference type="Proteomes" id="UP000236884">
    <property type="component" value="Chromosome"/>
</dbReference>
<dbReference type="AlphaFoldDB" id="A0A0S3PX59"/>
<dbReference type="EMBL" id="AP014946">
    <property type="protein sequence ID" value="BAT60513.1"/>
    <property type="molecule type" value="Genomic_DNA"/>
</dbReference>
<accession>A0A0S3PX59</accession>
<keyword evidence="1" id="KW-0812">Transmembrane</keyword>